<proteinExistence type="inferred from homology"/>
<dbReference type="Gene3D" id="3.40.50.10350">
    <property type="entry name" value="Glycerate kinase, domain 1"/>
    <property type="match status" value="1"/>
</dbReference>
<accession>A0AB36ZX10</accession>
<reference evidence="5 6" key="1">
    <citation type="submission" date="2018-02" db="EMBL/GenBank/DDBJ databases">
        <title>Subsurface microbial communities from deep shales in Ohio and West Virginia, USA.</title>
        <authorList>
            <person name="Wrighton K."/>
        </authorList>
    </citation>
    <scope>NUCLEOTIDE SEQUENCE [LARGE SCALE GENOMIC DNA]</scope>
    <source>
        <strain evidence="5 6">MARC-MIP3H16</strain>
    </source>
</reference>
<sequence length="384" mass="41614">MNILIASDSFKDSLSSMQVANSIQKGFSKVFDDAKYQKFFLADGGEGTLESICTQTLNCQEKEIEVLNPIDEKITAKYAFIDEKTAVIEMAQASGLEIVKKEKRDIINSTSFGFGQLIADSINNGAQKLILAIGGSATNDVGIGMLQALGVKFYDKHNEEISASKILTAKDIFKIENFDISALSAFKDIEIVIASDVTNPLCGKNGATHIFGKQKGATSKHIEFLEESIFKFSKICEKKLAKKTKDEQGAGAAGGVGFALNTFLNARFKSGIDTVIKLINFEEKVKNADLIITGEGRVDEQTIYGKTITGVLKLAVKYDKPVIIIAGGLDEGYEKLYAHGATAIFDITPISKPLEDLLKQADENLTATAYSIANMIALGQNKSF</sequence>
<dbReference type="RefSeq" id="WP_104412028.1">
    <property type="nucleotide sequence ID" value="NZ_PTIW01000008.1"/>
</dbReference>
<dbReference type="PIRSF" id="PIRSF006078">
    <property type="entry name" value="GlxK"/>
    <property type="match status" value="1"/>
</dbReference>
<dbReference type="GO" id="GO:0031388">
    <property type="term" value="P:organic acid phosphorylation"/>
    <property type="evidence" value="ECO:0007669"/>
    <property type="project" value="UniProtKB-UniRule"/>
</dbReference>
<evidence type="ECO:0000313" key="5">
    <source>
        <dbReference type="EMBL" id="PPK61637.1"/>
    </source>
</evidence>
<evidence type="ECO:0000256" key="2">
    <source>
        <dbReference type="ARBA" id="ARBA00022679"/>
    </source>
</evidence>
<name>A0AB36ZX10_9BACT</name>
<keyword evidence="3 4" id="KW-0418">Kinase</keyword>
<dbReference type="NCBIfam" id="TIGR00045">
    <property type="entry name" value="glycerate kinase"/>
    <property type="match status" value="1"/>
</dbReference>
<dbReference type="AlphaFoldDB" id="A0AB36ZX10"/>
<organism evidence="5 6">
    <name type="scientific">Malaciobacter marinus</name>
    <dbReference type="NCBI Taxonomy" id="505249"/>
    <lineage>
        <taxon>Bacteria</taxon>
        <taxon>Pseudomonadati</taxon>
        <taxon>Campylobacterota</taxon>
        <taxon>Epsilonproteobacteria</taxon>
        <taxon>Campylobacterales</taxon>
        <taxon>Arcobacteraceae</taxon>
        <taxon>Malaciobacter</taxon>
    </lineage>
</organism>
<evidence type="ECO:0000256" key="3">
    <source>
        <dbReference type="ARBA" id="ARBA00022777"/>
    </source>
</evidence>
<gene>
    <name evidence="5" type="ORF">B0F89_10829</name>
</gene>
<keyword evidence="2 4" id="KW-0808">Transferase</keyword>
<dbReference type="Pfam" id="PF02595">
    <property type="entry name" value="Gly_kinase"/>
    <property type="match status" value="1"/>
</dbReference>
<dbReference type="Proteomes" id="UP000239861">
    <property type="component" value="Unassembled WGS sequence"/>
</dbReference>
<dbReference type="GO" id="GO:0008887">
    <property type="term" value="F:glycerate kinase activity"/>
    <property type="evidence" value="ECO:0007669"/>
    <property type="project" value="UniProtKB-UniRule"/>
</dbReference>
<comment type="caution">
    <text evidence="5">The sequence shown here is derived from an EMBL/GenBank/DDBJ whole genome shotgun (WGS) entry which is preliminary data.</text>
</comment>
<dbReference type="InterPro" id="IPR036129">
    <property type="entry name" value="Glycerate_kinase_sf"/>
</dbReference>
<protein>
    <submittedName>
        <fullName evidence="5">Glycerate kinase</fullName>
    </submittedName>
</protein>
<dbReference type="PANTHER" id="PTHR21599:SF0">
    <property type="entry name" value="GLYCERATE KINASE"/>
    <property type="match status" value="1"/>
</dbReference>
<dbReference type="SUPFAM" id="SSF110738">
    <property type="entry name" value="Glycerate kinase I"/>
    <property type="match status" value="1"/>
</dbReference>
<dbReference type="InterPro" id="IPR018197">
    <property type="entry name" value="Glycerate_kinase_RE-like"/>
</dbReference>
<evidence type="ECO:0000256" key="1">
    <source>
        <dbReference type="ARBA" id="ARBA00006284"/>
    </source>
</evidence>
<dbReference type="Gene3D" id="3.90.1510.10">
    <property type="entry name" value="Glycerate kinase, domain 2"/>
    <property type="match status" value="1"/>
</dbReference>
<dbReference type="InterPro" id="IPR018193">
    <property type="entry name" value="Glyc_kinase_flavodox-like_fold"/>
</dbReference>
<evidence type="ECO:0000256" key="4">
    <source>
        <dbReference type="PIRNR" id="PIRNR006078"/>
    </source>
</evidence>
<dbReference type="InterPro" id="IPR004381">
    <property type="entry name" value="Glycerate_kinase"/>
</dbReference>
<evidence type="ECO:0000313" key="6">
    <source>
        <dbReference type="Proteomes" id="UP000239861"/>
    </source>
</evidence>
<dbReference type="EMBL" id="PTIW01000008">
    <property type="protein sequence ID" value="PPK61637.1"/>
    <property type="molecule type" value="Genomic_DNA"/>
</dbReference>
<dbReference type="PANTHER" id="PTHR21599">
    <property type="entry name" value="GLYCERATE KINASE"/>
    <property type="match status" value="1"/>
</dbReference>
<comment type="similarity">
    <text evidence="1 4">Belongs to the glycerate kinase type-1 family.</text>
</comment>